<organism evidence="1 2">
    <name type="scientific">Papaver somniferum</name>
    <name type="common">Opium poppy</name>
    <dbReference type="NCBI Taxonomy" id="3469"/>
    <lineage>
        <taxon>Eukaryota</taxon>
        <taxon>Viridiplantae</taxon>
        <taxon>Streptophyta</taxon>
        <taxon>Embryophyta</taxon>
        <taxon>Tracheophyta</taxon>
        <taxon>Spermatophyta</taxon>
        <taxon>Magnoliopsida</taxon>
        <taxon>Ranunculales</taxon>
        <taxon>Papaveraceae</taxon>
        <taxon>Papaveroideae</taxon>
        <taxon>Papaver</taxon>
    </lineage>
</organism>
<protein>
    <submittedName>
        <fullName evidence="1">Uncharacterized protein</fullName>
    </submittedName>
</protein>
<keyword evidence="2" id="KW-1185">Reference proteome</keyword>
<sequence>TSDLAKFKNYKIPGCINNSILFFLFDRFLLLPQPSLALFSKQLRIPLTESSTSYLITEGQCPMATFRFNGYSLFLPPAESCIIKSIFQEKEEKLEVGVKLDILSTNWKEVGAQVELKKWES</sequence>
<accession>A0A4Y7J6Z9</accession>
<dbReference type="Gramene" id="RZC55415">
    <property type="protein sequence ID" value="RZC55415"/>
    <property type="gene ID" value="C5167_014272"/>
</dbReference>
<dbReference type="AlphaFoldDB" id="A0A4Y7J6Z9"/>
<evidence type="ECO:0000313" key="2">
    <source>
        <dbReference type="Proteomes" id="UP000316621"/>
    </source>
</evidence>
<reference evidence="1 2" key="1">
    <citation type="journal article" date="2018" name="Science">
        <title>The opium poppy genome and morphinan production.</title>
        <authorList>
            <person name="Guo L."/>
            <person name="Winzer T."/>
            <person name="Yang X."/>
            <person name="Li Y."/>
            <person name="Ning Z."/>
            <person name="He Z."/>
            <person name="Teodor R."/>
            <person name="Lu Y."/>
            <person name="Bowser T.A."/>
            <person name="Graham I.A."/>
            <person name="Ye K."/>
        </authorList>
    </citation>
    <scope>NUCLEOTIDE SEQUENCE [LARGE SCALE GENOMIC DNA]</scope>
    <source>
        <strain evidence="2">cv. HN1</strain>
        <tissue evidence="1">Leaves</tissue>
    </source>
</reference>
<feature type="non-terminal residue" evidence="1">
    <location>
        <position position="1"/>
    </location>
</feature>
<dbReference type="EMBL" id="CM010717">
    <property type="protein sequence ID" value="RZC55415.1"/>
    <property type="molecule type" value="Genomic_DNA"/>
</dbReference>
<evidence type="ECO:0000313" key="1">
    <source>
        <dbReference type="EMBL" id="RZC55415.1"/>
    </source>
</evidence>
<name>A0A4Y7J6Z9_PAPSO</name>
<proteinExistence type="predicted"/>
<dbReference type="Proteomes" id="UP000316621">
    <property type="component" value="Chromosome 3"/>
</dbReference>
<gene>
    <name evidence="1" type="ORF">C5167_014272</name>
</gene>